<evidence type="ECO:0000256" key="1">
    <source>
        <dbReference type="ARBA" id="ARBA00001971"/>
    </source>
</evidence>
<keyword evidence="8" id="KW-0492">Microsome</keyword>
<sequence length="548" mass="62874">IRNVIRRVSDAQICSTAIMQNGSRKRIKWNRYRLKKALEYLACIYALRRNGGAILVVWYLVLYFKWLRDIYYPMKSVPSVGALRLPILGTKYKFIGVPREELFNMGTEIIKTRGPIFCTWTGSSPELVICKPEYLEVILNNSTHITKGRHYKSLVPWLGQGLLTSTGARWFQHRKLITPTFHFKILENFMDVFVSKSQALLTILDAKANGTPFDIYPDITHCALDIICETAMGVSVNAMSNTHNEYVTSVYGISQIIVWRILRPYIVDSIFQFTAQGRAFKRHLNILHSFTRKVIAERKQCLKGKPNYNPKLTAEDEILGKKKKMSFLDLLLESSADGEVLSDQDIAEEVDTFMFEGHDTTTAGICWTLLLLGNHQKIQQKLYEEISSTLQEKSTPSTLADLNEMKYLENVIKESLRLYPSVPFIVRKLEQEVTIDKYRIPPGTQAILHIHGVHTSPDYYPEPNKFDPDRFLPENSQGRHPYAYIPFSAGPRNCIGQKFAMFEEKTLLASIVKKYKITATETQDTIKLIAELVLRPMNGIILKLEKRH</sequence>
<evidence type="ECO:0000256" key="8">
    <source>
        <dbReference type="ARBA" id="ARBA00022848"/>
    </source>
</evidence>
<comment type="similarity">
    <text evidence="4 13">Belongs to the cytochrome P450 family.</text>
</comment>
<dbReference type="CDD" id="cd20628">
    <property type="entry name" value="CYP4"/>
    <property type="match status" value="1"/>
</dbReference>
<dbReference type="GO" id="GO:0005789">
    <property type="term" value="C:endoplasmic reticulum membrane"/>
    <property type="evidence" value="ECO:0007669"/>
    <property type="project" value="UniProtKB-SubCell"/>
</dbReference>
<evidence type="ECO:0000256" key="7">
    <source>
        <dbReference type="ARBA" id="ARBA00022824"/>
    </source>
</evidence>
<dbReference type="PANTHER" id="PTHR24291">
    <property type="entry name" value="CYTOCHROME P450 FAMILY 4"/>
    <property type="match status" value="1"/>
</dbReference>
<proteinExistence type="inferred from homology"/>
<feature type="binding site" description="axial binding residue" evidence="12">
    <location>
        <position position="494"/>
    </location>
    <ligand>
        <name>heme</name>
        <dbReference type="ChEBI" id="CHEBI:30413"/>
    </ligand>
    <ligandPart>
        <name>Fe</name>
        <dbReference type="ChEBI" id="CHEBI:18248"/>
    </ligandPart>
</feature>
<dbReference type="OrthoDB" id="1470350at2759"/>
<evidence type="ECO:0000256" key="12">
    <source>
        <dbReference type="PIRSR" id="PIRSR602401-1"/>
    </source>
</evidence>
<evidence type="ECO:0000256" key="6">
    <source>
        <dbReference type="ARBA" id="ARBA00022723"/>
    </source>
</evidence>
<dbReference type="FunFam" id="1.10.630.10:FF:000182">
    <property type="entry name" value="Cytochrome P450 3A4"/>
    <property type="match status" value="1"/>
</dbReference>
<dbReference type="Pfam" id="PF00067">
    <property type="entry name" value="p450"/>
    <property type="match status" value="1"/>
</dbReference>
<comment type="caution">
    <text evidence="14">The sequence shown here is derived from an EMBL/GenBank/DDBJ whole genome shotgun (WGS) entry which is preliminary data.</text>
</comment>
<evidence type="ECO:0000256" key="3">
    <source>
        <dbReference type="ARBA" id="ARBA00004406"/>
    </source>
</evidence>
<dbReference type="EMBL" id="LJIG01016312">
    <property type="protein sequence ID" value="KRT80980.1"/>
    <property type="molecule type" value="Genomic_DNA"/>
</dbReference>
<evidence type="ECO:0000256" key="10">
    <source>
        <dbReference type="ARBA" id="ARBA00023004"/>
    </source>
</evidence>
<keyword evidence="5 12" id="KW-0349">Heme</keyword>
<dbReference type="GO" id="GO:0016705">
    <property type="term" value="F:oxidoreductase activity, acting on paired donors, with incorporation or reduction of molecular oxygen"/>
    <property type="evidence" value="ECO:0007669"/>
    <property type="project" value="InterPro"/>
</dbReference>
<organism evidence="14 15">
    <name type="scientific">Oryctes borbonicus</name>
    <dbReference type="NCBI Taxonomy" id="1629725"/>
    <lineage>
        <taxon>Eukaryota</taxon>
        <taxon>Metazoa</taxon>
        <taxon>Ecdysozoa</taxon>
        <taxon>Arthropoda</taxon>
        <taxon>Hexapoda</taxon>
        <taxon>Insecta</taxon>
        <taxon>Pterygota</taxon>
        <taxon>Neoptera</taxon>
        <taxon>Endopterygota</taxon>
        <taxon>Coleoptera</taxon>
        <taxon>Polyphaga</taxon>
        <taxon>Scarabaeiformia</taxon>
        <taxon>Scarabaeidae</taxon>
        <taxon>Dynastinae</taxon>
        <taxon>Oryctes</taxon>
    </lineage>
</organism>
<protein>
    <submittedName>
        <fullName evidence="14">Cytochrome P450</fullName>
    </submittedName>
</protein>
<dbReference type="InterPro" id="IPR050196">
    <property type="entry name" value="Cytochrome_P450_Monoox"/>
</dbReference>
<accession>A0A0T6B1B6</accession>
<evidence type="ECO:0000256" key="5">
    <source>
        <dbReference type="ARBA" id="ARBA00022617"/>
    </source>
</evidence>
<dbReference type="GO" id="GO:0020037">
    <property type="term" value="F:heme binding"/>
    <property type="evidence" value="ECO:0007669"/>
    <property type="project" value="InterPro"/>
</dbReference>
<evidence type="ECO:0000313" key="14">
    <source>
        <dbReference type="EMBL" id="KRT80980.1"/>
    </source>
</evidence>
<feature type="non-terminal residue" evidence="14">
    <location>
        <position position="1"/>
    </location>
</feature>
<dbReference type="InterPro" id="IPR017972">
    <property type="entry name" value="Cyt_P450_CS"/>
</dbReference>
<dbReference type="InterPro" id="IPR036396">
    <property type="entry name" value="Cyt_P450_sf"/>
</dbReference>
<comment type="subcellular location">
    <subcellularLocation>
        <location evidence="3">Endoplasmic reticulum membrane</location>
        <topology evidence="3">Peripheral membrane protein</topology>
    </subcellularLocation>
    <subcellularLocation>
        <location evidence="2">Microsome membrane</location>
        <topology evidence="2">Peripheral membrane protein</topology>
    </subcellularLocation>
</comment>
<gene>
    <name evidence="14" type="ORF">AMK59_5209</name>
</gene>
<dbReference type="PRINTS" id="PR00463">
    <property type="entry name" value="EP450I"/>
</dbReference>
<keyword evidence="6 12" id="KW-0479">Metal-binding</keyword>
<dbReference type="GO" id="GO:0004497">
    <property type="term" value="F:monooxygenase activity"/>
    <property type="evidence" value="ECO:0007669"/>
    <property type="project" value="UniProtKB-KW"/>
</dbReference>
<keyword evidence="11 13" id="KW-0503">Monooxygenase</keyword>
<keyword evidence="7" id="KW-0256">Endoplasmic reticulum</keyword>
<reference evidence="14 15" key="1">
    <citation type="submission" date="2015-09" db="EMBL/GenBank/DDBJ databases">
        <title>Draft genome of the scarab beetle Oryctes borbonicus.</title>
        <authorList>
            <person name="Meyer J.M."/>
            <person name="Markov G.V."/>
            <person name="Baskaran P."/>
            <person name="Herrmann M."/>
            <person name="Sommer R.J."/>
            <person name="Roedelsperger C."/>
        </authorList>
    </citation>
    <scope>NUCLEOTIDE SEQUENCE [LARGE SCALE GENOMIC DNA]</scope>
    <source>
        <strain evidence="14">OB123</strain>
        <tissue evidence="14">Whole animal</tissue>
    </source>
</reference>
<dbReference type="InterPro" id="IPR002401">
    <property type="entry name" value="Cyt_P450_E_grp-I"/>
</dbReference>
<name>A0A0T6B1B6_9SCAR</name>
<dbReference type="AlphaFoldDB" id="A0A0T6B1B6"/>
<dbReference type="SUPFAM" id="SSF48264">
    <property type="entry name" value="Cytochrome P450"/>
    <property type="match status" value="1"/>
</dbReference>
<dbReference type="PRINTS" id="PR00385">
    <property type="entry name" value="P450"/>
</dbReference>
<keyword evidence="15" id="KW-1185">Reference proteome</keyword>
<dbReference type="PANTHER" id="PTHR24291:SF209">
    <property type="entry name" value="CYTOCHROME P450-LIKE PROTEIN"/>
    <property type="match status" value="1"/>
</dbReference>
<dbReference type="PROSITE" id="PS00086">
    <property type="entry name" value="CYTOCHROME_P450"/>
    <property type="match status" value="1"/>
</dbReference>
<evidence type="ECO:0000313" key="15">
    <source>
        <dbReference type="Proteomes" id="UP000051574"/>
    </source>
</evidence>
<dbReference type="InterPro" id="IPR001128">
    <property type="entry name" value="Cyt_P450"/>
</dbReference>
<keyword evidence="9 13" id="KW-0560">Oxidoreductase</keyword>
<dbReference type="Gene3D" id="1.10.630.10">
    <property type="entry name" value="Cytochrome P450"/>
    <property type="match status" value="1"/>
</dbReference>
<evidence type="ECO:0000256" key="11">
    <source>
        <dbReference type="ARBA" id="ARBA00023033"/>
    </source>
</evidence>
<dbReference type="GO" id="GO:0005506">
    <property type="term" value="F:iron ion binding"/>
    <property type="evidence" value="ECO:0007669"/>
    <property type="project" value="InterPro"/>
</dbReference>
<dbReference type="Proteomes" id="UP000051574">
    <property type="component" value="Unassembled WGS sequence"/>
</dbReference>
<evidence type="ECO:0000256" key="4">
    <source>
        <dbReference type="ARBA" id="ARBA00010617"/>
    </source>
</evidence>
<comment type="cofactor">
    <cofactor evidence="1 12">
        <name>heme</name>
        <dbReference type="ChEBI" id="CHEBI:30413"/>
    </cofactor>
</comment>
<evidence type="ECO:0000256" key="9">
    <source>
        <dbReference type="ARBA" id="ARBA00023002"/>
    </source>
</evidence>
<keyword evidence="10 12" id="KW-0408">Iron</keyword>
<evidence type="ECO:0000256" key="2">
    <source>
        <dbReference type="ARBA" id="ARBA00004174"/>
    </source>
</evidence>
<evidence type="ECO:0000256" key="13">
    <source>
        <dbReference type="RuleBase" id="RU000461"/>
    </source>
</evidence>